<evidence type="ECO:0000256" key="3">
    <source>
        <dbReference type="ARBA" id="ARBA00022989"/>
    </source>
</evidence>
<evidence type="ECO:0000256" key="6">
    <source>
        <dbReference type="SAM" id="MobiDB-lite"/>
    </source>
</evidence>
<feature type="compositionally biased region" description="Low complexity" evidence="6">
    <location>
        <begin position="114"/>
        <end position="134"/>
    </location>
</feature>
<feature type="transmembrane region" description="Helical" evidence="7">
    <location>
        <begin position="12"/>
        <end position="38"/>
    </location>
</feature>
<evidence type="ECO:0000313" key="8">
    <source>
        <dbReference type="EMBL" id="KAK3390586.1"/>
    </source>
</evidence>
<keyword evidence="9" id="KW-1185">Reference proteome</keyword>
<protein>
    <recommendedName>
        <fullName evidence="10">Autophagy-related protein 33</fullName>
    </recommendedName>
</protein>
<comment type="caution">
    <text evidence="8">The sequence shown here is derived from an EMBL/GenBank/DDBJ whole genome shotgun (WGS) entry which is preliminary data.</text>
</comment>
<comment type="similarity">
    <text evidence="5">Belongs to the ATG33 family.</text>
</comment>
<name>A0AAE0NZM4_9PEZI</name>
<sequence>MAARGVSLLKFVGTVSLGLLTGLSYTLSTLTIPTLLTLPSASAAAKAFETLTTTARRHLSSLTSLSATAFGLAYLFSPRTYRHPYLLYTSLLVLGSQLVVSDLVAPYILSLPASSSSSSSQSAAGAAARKQQQQKAKDAAAARARMEASYEVLSSPAHSEGSVSGGEDAVELDNATDETNSMNGEEVRVKVEAFLKKQMVQSAVAGLAFMLSVVGIWGDGVVAPVYGHAIVIEV</sequence>
<evidence type="ECO:0000313" key="9">
    <source>
        <dbReference type="Proteomes" id="UP001285441"/>
    </source>
</evidence>
<dbReference type="GO" id="GO:0016236">
    <property type="term" value="P:macroautophagy"/>
    <property type="evidence" value="ECO:0007669"/>
    <property type="project" value="TreeGrafter"/>
</dbReference>
<evidence type="ECO:0000256" key="7">
    <source>
        <dbReference type="SAM" id="Phobius"/>
    </source>
</evidence>
<evidence type="ECO:0000256" key="1">
    <source>
        <dbReference type="ARBA" id="ARBA00004141"/>
    </source>
</evidence>
<keyword evidence="2 7" id="KW-0812">Transmembrane</keyword>
<evidence type="ECO:0000256" key="2">
    <source>
        <dbReference type="ARBA" id="ARBA00022692"/>
    </source>
</evidence>
<reference evidence="8" key="1">
    <citation type="journal article" date="2023" name="Mol. Phylogenet. Evol.">
        <title>Genome-scale phylogeny and comparative genomics of the fungal order Sordariales.</title>
        <authorList>
            <person name="Hensen N."/>
            <person name="Bonometti L."/>
            <person name="Westerberg I."/>
            <person name="Brannstrom I.O."/>
            <person name="Guillou S."/>
            <person name="Cros-Aarteil S."/>
            <person name="Calhoun S."/>
            <person name="Haridas S."/>
            <person name="Kuo A."/>
            <person name="Mondo S."/>
            <person name="Pangilinan J."/>
            <person name="Riley R."/>
            <person name="LaButti K."/>
            <person name="Andreopoulos B."/>
            <person name="Lipzen A."/>
            <person name="Chen C."/>
            <person name="Yan M."/>
            <person name="Daum C."/>
            <person name="Ng V."/>
            <person name="Clum A."/>
            <person name="Steindorff A."/>
            <person name="Ohm R.A."/>
            <person name="Martin F."/>
            <person name="Silar P."/>
            <person name="Natvig D.O."/>
            <person name="Lalanne C."/>
            <person name="Gautier V."/>
            <person name="Ament-Velasquez S.L."/>
            <person name="Kruys A."/>
            <person name="Hutchinson M.I."/>
            <person name="Powell A.J."/>
            <person name="Barry K."/>
            <person name="Miller A.N."/>
            <person name="Grigoriev I.V."/>
            <person name="Debuchy R."/>
            <person name="Gladieux P."/>
            <person name="Hiltunen Thoren M."/>
            <person name="Johannesson H."/>
        </authorList>
    </citation>
    <scope>NUCLEOTIDE SEQUENCE</scope>
    <source>
        <strain evidence="8">CBS 232.78</strain>
    </source>
</reference>
<evidence type="ECO:0008006" key="10">
    <source>
        <dbReference type="Google" id="ProtNLM"/>
    </source>
</evidence>
<dbReference type="PANTHER" id="PTHR37278">
    <property type="entry name" value="AUTOPHAGY-RELATED PROTEIN 33-RELATED"/>
    <property type="match status" value="1"/>
</dbReference>
<dbReference type="AlphaFoldDB" id="A0AAE0NZM4"/>
<dbReference type="EMBL" id="JAULSW010000002">
    <property type="protein sequence ID" value="KAK3390586.1"/>
    <property type="molecule type" value="Genomic_DNA"/>
</dbReference>
<dbReference type="PANTHER" id="PTHR37278:SF1">
    <property type="entry name" value="AUTOPHAGY-RELATED PROTEIN 33-RELATED"/>
    <property type="match status" value="1"/>
</dbReference>
<feature type="region of interest" description="Disordered" evidence="6">
    <location>
        <begin position="114"/>
        <end position="140"/>
    </location>
</feature>
<organism evidence="8 9">
    <name type="scientific">Podospora didyma</name>
    <dbReference type="NCBI Taxonomy" id="330526"/>
    <lineage>
        <taxon>Eukaryota</taxon>
        <taxon>Fungi</taxon>
        <taxon>Dikarya</taxon>
        <taxon>Ascomycota</taxon>
        <taxon>Pezizomycotina</taxon>
        <taxon>Sordariomycetes</taxon>
        <taxon>Sordariomycetidae</taxon>
        <taxon>Sordariales</taxon>
        <taxon>Podosporaceae</taxon>
        <taxon>Podospora</taxon>
    </lineage>
</organism>
<comment type="subcellular location">
    <subcellularLocation>
        <location evidence="1">Membrane</location>
        <topology evidence="1">Multi-pass membrane protein</topology>
    </subcellularLocation>
</comment>
<accession>A0AAE0NZM4</accession>
<evidence type="ECO:0000256" key="4">
    <source>
        <dbReference type="ARBA" id="ARBA00023136"/>
    </source>
</evidence>
<keyword evidence="3 7" id="KW-1133">Transmembrane helix</keyword>
<dbReference type="GO" id="GO:0005741">
    <property type="term" value="C:mitochondrial outer membrane"/>
    <property type="evidence" value="ECO:0007669"/>
    <property type="project" value="TreeGrafter"/>
</dbReference>
<dbReference type="Proteomes" id="UP001285441">
    <property type="component" value="Unassembled WGS sequence"/>
</dbReference>
<gene>
    <name evidence="8" type="ORF">B0H63DRAFT_557538</name>
</gene>
<evidence type="ECO:0000256" key="5">
    <source>
        <dbReference type="ARBA" id="ARBA00038013"/>
    </source>
</evidence>
<proteinExistence type="inferred from homology"/>
<keyword evidence="4 7" id="KW-0472">Membrane</keyword>
<dbReference type="InterPro" id="IPR051668">
    <property type="entry name" value="ATG33"/>
</dbReference>
<reference evidence="8" key="2">
    <citation type="submission" date="2023-06" db="EMBL/GenBank/DDBJ databases">
        <authorList>
            <consortium name="Lawrence Berkeley National Laboratory"/>
            <person name="Haridas S."/>
            <person name="Hensen N."/>
            <person name="Bonometti L."/>
            <person name="Westerberg I."/>
            <person name="Brannstrom I.O."/>
            <person name="Guillou S."/>
            <person name="Cros-Aarteil S."/>
            <person name="Calhoun S."/>
            <person name="Kuo A."/>
            <person name="Mondo S."/>
            <person name="Pangilinan J."/>
            <person name="Riley R."/>
            <person name="LaButti K."/>
            <person name="Andreopoulos B."/>
            <person name="Lipzen A."/>
            <person name="Chen C."/>
            <person name="Yanf M."/>
            <person name="Daum C."/>
            <person name="Ng V."/>
            <person name="Clum A."/>
            <person name="Steindorff A."/>
            <person name="Ohm R."/>
            <person name="Martin F."/>
            <person name="Silar P."/>
            <person name="Natvig D."/>
            <person name="Lalanne C."/>
            <person name="Gautier V."/>
            <person name="Ament-velasquez S.L."/>
            <person name="Kruys A."/>
            <person name="Hutchinson M.I."/>
            <person name="Powell A.J."/>
            <person name="Barry K."/>
            <person name="Miller A.N."/>
            <person name="Grigoriev I.V."/>
            <person name="Debuchy R."/>
            <person name="Gladieux P."/>
            <person name="Thoren M.H."/>
            <person name="Johannesson H."/>
        </authorList>
    </citation>
    <scope>NUCLEOTIDE SEQUENCE</scope>
    <source>
        <strain evidence="8">CBS 232.78</strain>
    </source>
</reference>
<dbReference type="GO" id="GO:0000422">
    <property type="term" value="P:autophagy of mitochondrion"/>
    <property type="evidence" value="ECO:0007669"/>
    <property type="project" value="TreeGrafter"/>
</dbReference>
<feature type="transmembrane region" description="Helical" evidence="7">
    <location>
        <begin position="58"/>
        <end position="76"/>
    </location>
</feature>